<dbReference type="PROSITE" id="PS01124">
    <property type="entry name" value="HTH_ARAC_FAMILY_2"/>
    <property type="match status" value="1"/>
</dbReference>
<keyword evidence="6" id="KW-1185">Reference proteome</keyword>
<dbReference type="Gene3D" id="1.10.10.60">
    <property type="entry name" value="Homeodomain-like"/>
    <property type="match status" value="1"/>
</dbReference>
<dbReference type="InterPro" id="IPR052158">
    <property type="entry name" value="INH-QAR"/>
</dbReference>
<dbReference type="PANTHER" id="PTHR43130">
    <property type="entry name" value="ARAC-FAMILY TRANSCRIPTIONAL REGULATOR"/>
    <property type="match status" value="1"/>
</dbReference>
<dbReference type="Pfam" id="PF12833">
    <property type="entry name" value="HTH_18"/>
    <property type="match status" value="1"/>
</dbReference>
<evidence type="ECO:0000256" key="2">
    <source>
        <dbReference type="ARBA" id="ARBA00023125"/>
    </source>
</evidence>
<dbReference type="Gene3D" id="3.40.50.880">
    <property type="match status" value="1"/>
</dbReference>
<dbReference type="InterPro" id="IPR002818">
    <property type="entry name" value="DJ-1/PfpI"/>
</dbReference>
<dbReference type="PROSITE" id="PS00041">
    <property type="entry name" value="HTH_ARAC_FAMILY_1"/>
    <property type="match status" value="1"/>
</dbReference>
<dbReference type="SUPFAM" id="SSF52317">
    <property type="entry name" value="Class I glutamine amidotransferase-like"/>
    <property type="match status" value="1"/>
</dbReference>
<feature type="domain" description="HTH araC/xylS-type" evidence="4">
    <location>
        <begin position="237"/>
        <end position="326"/>
    </location>
</feature>
<accession>A0ABW1PVG6</accession>
<dbReference type="RefSeq" id="WP_369944901.1">
    <property type="nucleotide sequence ID" value="NZ_JBHSRG010000004.1"/>
</dbReference>
<sequence>MMKIALLAVPGSMKSALSGLSDMFWLANQVAEQNPALCHRDTGNEPGFSAQIVTADGHPVIDAQGRRIESEGSFESDKYSLIIASGMRLDEEKYPLSKAAITDAARWVKAQYQQGCAVAGACAGGFILAEAGLLNGRMCATTWWLYHTFRERYPLTKPVWGKALVEDRNILTTGGPLSWVDLAIHVVRLYAGDEMAKLTADMAVADSQPLSQHLYAPAGFLNSRHPLLIKAEHLVRFQEPSITVEQLAASLNMTTRTLNRKMTELTQESPKSFITRVRMETAAMLLENRGKTVSQVATECGYNDETAFRRAFNAVMGMSPGMYKEWVKNRSRDMRGEITR</sequence>
<dbReference type="InterPro" id="IPR018062">
    <property type="entry name" value="HTH_AraC-typ_CS"/>
</dbReference>
<dbReference type="InterPro" id="IPR009057">
    <property type="entry name" value="Homeodomain-like_sf"/>
</dbReference>
<keyword evidence="1" id="KW-0805">Transcription regulation</keyword>
<comment type="caution">
    <text evidence="5">The sequence shown here is derived from an EMBL/GenBank/DDBJ whole genome shotgun (WGS) entry which is preliminary data.</text>
</comment>
<keyword evidence="3" id="KW-0804">Transcription</keyword>
<dbReference type="InterPro" id="IPR029062">
    <property type="entry name" value="Class_I_gatase-like"/>
</dbReference>
<proteinExistence type="predicted"/>
<evidence type="ECO:0000256" key="1">
    <source>
        <dbReference type="ARBA" id="ARBA00023015"/>
    </source>
</evidence>
<dbReference type="EMBL" id="JBHSRG010000004">
    <property type="protein sequence ID" value="MFC6120550.1"/>
    <property type="molecule type" value="Genomic_DNA"/>
</dbReference>
<protein>
    <submittedName>
        <fullName evidence="5">GlxA family transcriptional regulator</fullName>
    </submittedName>
</protein>
<evidence type="ECO:0000256" key="3">
    <source>
        <dbReference type="ARBA" id="ARBA00023163"/>
    </source>
</evidence>
<gene>
    <name evidence="5" type="ORF">ACFPZP_05685</name>
</gene>
<dbReference type="Pfam" id="PF01965">
    <property type="entry name" value="DJ-1_PfpI"/>
    <property type="match status" value="1"/>
</dbReference>
<dbReference type="SUPFAM" id="SSF46689">
    <property type="entry name" value="Homeodomain-like"/>
    <property type="match status" value="1"/>
</dbReference>
<dbReference type="InterPro" id="IPR018060">
    <property type="entry name" value="HTH_AraC"/>
</dbReference>
<evidence type="ECO:0000313" key="6">
    <source>
        <dbReference type="Proteomes" id="UP001596169"/>
    </source>
</evidence>
<name>A0ABW1PVG6_9ENTR</name>
<dbReference type="PANTHER" id="PTHR43130:SF11">
    <property type="entry name" value="TRANSCRIPTIONAL REGULATORY PROTEIN"/>
    <property type="match status" value="1"/>
</dbReference>
<reference evidence="6" key="1">
    <citation type="journal article" date="2019" name="Int. J. Syst. Evol. Microbiol.">
        <title>The Global Catalogue of Microorganisms (GCM) 10K type strain sequencing project: providing services to taxonomists for standard genome sequencing and annotation.</title>
        <authorList>
            <consortium name="The Broad Institute Genomics Platform"/>
            <consortium name="The Broad Institute Genome Sequencing Center for Infectious Disease"/>
            <person name="Wu L."/>
            <person name="Ma J."/>
        </authorList>
    </citation>
    <scope>NUCLEOTIDE SEQUENCE [LARGE SCALE GENOMIC DNA]</scope>
    <source>
        <strain evidence="6">JCM30009</strain>
    </source>
</reference>
<keyword evidence="2" id="KW-0238">DNA-binding</keyword>
<organism evidence="5 6">
    <name type="scientific">Citrobacter bitternis</name>
    <dbReference type="NCBI Taxonomy" id="1585982"/>
    <lineage>
        <taxon>Bacteria</taxon>
        <taxon>Pseudomonadati</taxon>
        <taxon>Pseudomonadota</taxon>
        <taxon>Gammaproteobacteria</taxon>
        <taxon>Enterobacterales</taxon>
        <taxon>Enterobacteriaceae</taxon>
        <taxon>Citrobacter</taxon>
    </lineage>
</organism>
<dbReference type="Proteomes" id="UP001596169">
    <property type="component" value="Unassembled WGS sequence"/>
</dbReference>
<evidence type="ECO:0000313" key="5">
    <source>
        <dbReference type="EMBL" id="MFC6120550.1"/>
    </source>
</evidence>
<dbReference type="SMART" id="SM00342">
    <property type="entry name" value="HTH_ARAC"/>
    <property type="match status" value="1"/>
</dbReference>
<dbReference type="CDD" id="cd03138">
    <property type="entry name" value="GATase1_AraC_2"/>
    <property type="match status" value="1"/>
</dbReference>
<evidence type="ECO:0000259" key="4">
    <source>
        <dbReference type="PROSITE" id="PS01124"/>
    </source>
</evidence>